<gene>
    <name evidence="2" type="ORF">D1781_10920</name>
</gene>
<keyword evidence="3" id="KW-1185">Reference proteome</keyword>
<sequence length="161" mass="16467">MLTTVCAVAPAASAGAAVAAPQIGGGSVTTYDVVDKSVTHNYVDKSHVIGGCPASNAKQTCTVSKGKSMTRTVGVALGASRSDVTASLEISNSTEVNSSTSCSIVVAAGHSAKAYAGGDRYRYHVRANTFSSATGKTTHRVNTSWSYAFNPKANLVSCWDA</sequence>
<protein>
    <submittedName>
        <fullName evidence="2">Uncharacterized protein</fullName>
    </submittedName>
</protein>
<feature type="signal peptide" evidence="1">
    <location>
        <begin position="1"/>
        <end position="19"/>
    </location>
</feature>
<comment type="caution">
    <text evidence="2">The sequence shown here is derived from an EMBL/GenBank/DDBJ whole genome shotgun (WGS) entry which is preliminary data.</text>
</comment>
<name>A0A3A1TWT2_9MICO</name>
<organism evidence="2 3">
    <name type="scientific">Amnibacterium setariae</name>
    <dbReference type="NCBI Taxonomy" id="2306585"/>
    <lineage>
        <taxon>Bacteria</taxon>
        <taxon>Bacillati</taxon>
        <taxon>Actinomycetota</taxon>
        <taxon>Actinomycetes</taxon>
        <taxon>Micrococcales</taxon>
        <taxon>Microbacteriaceae</taxon>
        <taxon>Amnibacterium</taxon>
    </lineage>
</organism>
<dbReference type="AlphaFoldDB" id="A0A3A1TWT2"/>
<keyword evidence="1" id="KW-0732">Signal</keyword>
<evidence type="ECO:0000256" key="1">
    <source>
        <dbReference type="SAM" id="SignalP"/>
    </source>
</evidence>
<dbReference type="Proteomes" id="UP000265742">
    <property type="component" value="Unassembled WGS sequence"/>
</dbReference>
<proteinExistence type="predicted"/>
<reference evidence="3" key="1">
    <citation type="submission" date="2018-09" db="EMBL/GenBank/DDBJ databases">
        <authorList>
            <person name="Kim I."/>
        </authorList>
    </citation>
    <scope>NUCLEOTIDE SEQUENCE [LARGE SCALE GENOMIC DNA]</scope>
    <source>
        <strain evidence="3">DD4a</strain>
    </source>
</reference>
<evidence type="ECO:0000313" key="3">
    <source>
        <dbReference type="Proteomes" id="UP000265742"/>
    </source>
</evidence>
<feature type="chain" id="PRO_5039269174" evidence="1">
    <location>
        <begin position="20"/>
        <end position="161"/>
    </location>
</feature>
<dbReference type="EMBL" id="QXTG01000002">
    <property type="protein sequence ID" value="RIX28011.1"/>
    <property type="molecule type" value="Genomic_DNA"/>
</dbReference>
<evidence type="ECO:0000313" key="2">
    <source>
        <dbReference type="EMBL" id="RIX28011.1"/>
    </source>
</evidence>
<accession>A0A3A1TWT2</accession>